<feature type="non-terminal residue" evidence="1">
    <location>
        <position position="63"/>
    </location>
</feature>
<evidence type="ECO:0000313" key="2">
    <source>
        <dbReference type="Proteomes" id="UP000294588"/>
    </source>
</evidence>
<sequence length="63" mass="7640">MKVYYKNLIKSYSGNFDDLIYCYNPRLKCYYARHYSRRRQTAQNQLYADIAKNMKRLSPSPGY</sequence>
<protein>
    <submittedName>
        <fullName evidence="1">Uncharacterized protein</fullName>
    </submittedName>
</protein>
<name>A0AC61QJ84_9BACT</name>
<reference evidence="1" key="1">
    <citation type="submission" date="2019-03" db="EMBL/GenBank/DDBJ databases">
        <title>Candidatus Syntrophosphaera thermopropionivorans: a novel player in syntrophic propionate oxidation during anaerobic digestion.</title>
        <authorList>
            <person name="Dyksma S."/>
        </authorList>
    </citation>
    <scope>NUCLEOTIDE SEQUENCE</scope>
    <source>
        <strain evidence="1">W5</strain>
    </source>
</reference>
<evidence type="ECO:0000313" key="1">
    <source>
        <dbReference type="EMBL" id="TDF73080.1"/>
    </source>
</evidence>
<comment type="caution">
    <text evidence="1">The sequence shown here is derived from an EMBL/GenBank/DDBJ whole genome shotgun (WGS) entry which is preliminary data.</text>
</comment>
<gene>
    <name evidence="1" type="ORF">E0946_04180</name>
</gene>
<proteinExistence type="predicted"/>
<accession>A0AC61QJ84</accession>
<dbReference type="EMBL" id="SMOG01000009">
    <property type="protein sequence ID" value="TDF73080.1"/>
    <property type="molecule type" value="Genomic_DNA"/>
</dbReference>
<keyword evidence="2" id="KW-1185">Reference proteome</keyword>
<dbReference type="Proteomes" id="UP000294588">
    <property type="component" value="Unassembled WGS sequence"/>
</dbReference>
<organism evidence="1 2">
    <name type="scientific">Candidatus Syntrophosphaera thermopropionivorans</name>
    <dbReference type="NCBI Taxonomy" id="2593015"/>
    <lineage>
        <taxon>Bacteria</taxon>
        <taxon>Pseudomonadati</taxon>
        <taxon>Candidatus Cloacimonadota</taxon>
        <taxon>Candidatus Cloacimonadia</taxon>
        <taxon>Candidatus Cloacimonadales</taxon>
        <taxon>Candidatus Cloacimonadaceae</taxon>
        <taxon>Candidatus Syntrophosphaera</taxon>
    </lineage>
</organism>